<sequence>MIRPPRHPTTIPSALSEIRIIFEEACERRGIVQTSSTADELAKPMLDGYASGLRDRQAFYVLADIYP</sequence>
<accession>A0A387FG73</accession>
<name>A0A387FG73_9HYPH</name>
<keyword evidence="2" id="KW-1185">Reference proteome</keyword>
<dbReference type="EMBL" id="CP032694">
    <property type="protein sequence ID" value="AYG57519.1"/>
    <property type="molecule type" value="Genomic_DNA"/>
</dbReference>
<reference evidence="1 2" key="1">
    <citation type="submission" date="2018-10" db="EMBL/GenBank/DDBJ databases">
        <title>Rhizobium etli, R. leguminosarum and a new Rhizobium genospecies from Phaseolus dumosus.</title>
        <authorList>
            <person name="Ramirez-Puebla S.T."/>
            <person name="Rogel-Hernandez M.A."/>
            <person name="Guerrero G."/>
            <person name="Ormeno-Orrillo E."/>
            <person name="Martinez-Romero J.C."/>
            <person name="Negrete-Yankelevich S."/>
            <person name="Martinez-Romero E."/>
        </authorList>
    </citation>
    <scope>NUCLEOTIDE SEQUENCE [LARGE SCALE GENOMIC DNA]</scope>
    <source>
        <strain evidence="1 2">CCGE525</strain>
    </source>
</reference>
<evidence type="ECO:0000313" key="2">
    <source>
        <dbReference type="Proteomes" id="UP000282195"/>
    </source>
</evidence>
<protein>
    <submittedName>
        <fullName evidence="1">Uncharacterized protein</fullName>
    </submittedName>
</protein>
<organism evidence="1 2">
    <name type="scientific">Rhizobium jaguaris</name>
    <dbReference type="NCBI Taxonomy" id="1312183"/>
    <lineage>
        <taxon>Bacteria</taxon>
        <taxon>Pseudomonadati</taxon>
        <taxon>Pseudomonadota</taxon>
        <taxon>Alphaproteobacteria</taxon>
        <taxon>Hyphomicrobiales</taxon>
        <taxon>Rhizobiaceae</taxon>
        <taxon>Rhizobium/Agrobacterium group</taxon>
        <taxon>Rhizobium</taxon>
    </lineage>
</organism>
<evidence type="ECO:0000313" key="1">
    <source>
        <dbReference type="EMBL" id="AYG57519.1"/>
    </source>
</evidence>
<proteinExistence type="predicted"/>
<dbReference type="KEGG" id="rjg:CCGE525_00775"/>
<dbReference type="OrthoDB" id="8301347at2"/>
<dbReference type="AlphaFoldDB" id="A0A387FG73"/>
<dbReference type="Proteomes" id="UP000282195">
    <property type="component" value="Chromosome"/>
</dbReference>
<gene>
    <name evidence="1" type="ORF">CCGE525_00775</name>
</gene>